<dbReference type="InterPro" id="IPR050306">
    <property type="entry name" value="PfkB_Carbo_kinase"/>
</dbReference>
<dbReference type="RefSeq" id="WP_183500283.1">
    <property type="nucleotide sequence ID" value="NZ_BAABCO010000004.1"/>
</dbReference>
<keyword evidence="3" id="KW-0547">Nucleotide-binding</keyword>
<organism evidence="7 8">
    <name type="scientific">Microbacterium invictum</name>
    <dbReference type="NCBI Taxonomy" id="515415"/>
    <lineage>
        <taxon>Bacteria</taxon>
        <taxon>Bacillati</taxon>
        <taxon>Actinomycetota</taxon>
        <taxon>Actinomycetes</taxon>
        <taxon>Micrococcales</taxon>
        <taxon>Microbacteriaceae</taxon>
        <taxon>Microbacterium</taxon>
    </lineage>
</organism>
<feature type="domain" description="Carbohydrate kinase PfkB" evidence="6">
    <location>
        <begin position="13"/>
        <end position="306"/>
    </location>
</feature>
<keyword evidence="8" id="KW-1185">Reference proteome</keyword>
<protein>
    <submittedName>
        <fullName evidence="7">Fructokinase</fullName>
        <ecNumber evidence="7">2.7.1.4</ecNumber>
    </submittedName>
</protein>
<dbReference type="GO" id="GO:0005524">
    <property type="term" value="F:ATP binding"/>
    <property type="evidence" value="ECO:0007669"/>
    <property type="project" value="UniProtKB-KW"/>
</dbReference>
<dbReference type="CDD" id="cd01167">
    <property type="entry name" value="bac_FRK"/>
    <property type="match status" value="1"/>
</dbReference>
<evidence type="ECO:0000256" key="1">
    <source>
        <dbReference type="ARBA" id="ARBA00010688"/>
    </source>
</evidence>
<dbReference type="PROSITE" id="PS00584">
    <property type="entry name" value="PFKB_KINASES_2"/>
    <property type="match status" value="1"/>
</dbReference>
<proteinExistence type="inferred from homology"/>
<evidence type="ECO:0000313" key="8">
    <source>
        <dbReference type="Proteomes" id="UP000549113"/>
    </source>
</evidence>
<dbReference type="Proteomes" id="UP000549113">
    <property type="component" value="Unassembled WGS sequence"/>
</dbReference>
<dbReference type="Gene3D" id="3.40.1190.20">
    <property type="match status" value="1"/>
</dbReference>
<accession>A0AA40SR23</accession>
<dbReference type="InterPro" id="IPR029056">
    <property type="entry name" value="Ribokinase-like"/>
</dbReference>
<dbReference type="PROSITE" id="PS00583">
    <property type="entry name" value="PFKB_KINASES_1"/>
    <property type="match status" value="1"/>
</dbReference>
<evidence type="ECO:0000256" key="2">
    <source>
        <dbReference type="ARBA" id="ARBA00022679"/>
    </source>
</evidence>
<dbReference type="AlphaFoldDB" id="A0AA40SR23"/>
<dbReference type="InterPro" id="IPR011611">
    <property type="entry name" value="PfkB_dom"/>
</dbReference>
<dbReference type="EC" id="2.7.1.4" evidence="7"/>
<dbReference type="PANTHER" id="PTHR43085">
    <property type="entry name" value="HEXOKINASE FAMILY MEMBER"/>
    <property type="match status" value="1"/>
</dbReference>
<gene>
    <name evidence="7" type="ORF">BKA10_002605</name>
</gene>
<dbReference type="SUPFAM" id="SSF53613">
    <property type="entry name" value="Ribokinase-like"/>
    <property type="match status" value="1"/>
</dbReference>
<keyword evidence="2 7" id="KW-0808">Transferase</keyword>
<evidence type="ECO:0000313" key="7">
    <source>
        <dbReference type="EMBL" id="MBB4140811.1"/>
    </source>
</evidence>
<evidence type="ECO:0000259" key="6">
    <source>
        <dbReference type="Pfam" id="PF00294"/>
    </source>
</evidence>
<keyword evidence="4" id="KW-0418">Kinase</keyword>
<name>A0AA40SR23_9MICO</name>
<dbReference type="InterPro" id="IPR002173">
    <property type="entry name" value="Carboh/pur_kinase_PfkB_CS"/>
</dbReference>
<comment type="caution">
    <text evidence="7">The sequence shown here is derived from an EMBL/GenBank/DDBJ whole genome shotgun (WGS) entry which is preliminary data.</text>
</comment>
<sequence length="330" mass="34340">MSGIDRFDRAGPSVLVVGEALVDIVVRADGARSQHPGGSPLNVAVGLGRLGDTSILATSIGDDAQGAALRDHLELSGVSLAPDTAGTAPTSTATAHLRSDGSADYDFRIGWDISGVAPHSTVLHTGSLAVALAPGRQVVEALVQDRRSESVVTFDPNIRPSLVEDWTEHVSRVERFFALADIVKLSDEDARWLYPDLSDLGVAECILQLGPSVVAVTRGASGSFITDGVELIESNAPRIPVVDTVGAGDSYMAGLIHALIALISDGLSKDVIRSRGWADQDTLMMLSAFAAECAAVTVQRQGADLPWSGDLPSSLLVSGPSASVDPSELT</sequence>
<dbReference type="EMBL" id="JACIFH010000001">
    <property type="protein sequence ID" value="MBB4140811.1"/>
    <property type="molecule type" value="Genomic_DNA"/>
</dbReference>
<dbReference type="PANTHER" id="PTHR43085:SF1">
    <property type="entry name" value="PSEUDOURIDINE KINASE-RELATED"/>
    <property type="match status" value="1"/>
</dbReference>
<keyword evidence="5" id="KW-0067">ATP-binding</keyword>
<evidence type="ECO:0000256" key="5">
    <source>
        <dbReference type="ARBA" id="ARBA00022840"/>
    </source>
</evidence>
<dbReference type="GO" id="GO:0008865">
    <property type="term" value="F:fructokinase activity"/>
    <property type="evidence" value="ECO:0007669"/>
    <property type="project" value="UniProtKB-EC"/>
</dbReference>
<comment type="similarity">
    <text evidence="1">Belongs to the carbohydrate kinase PfkB family.</text>
</comment>
<dbReference type="Pfam" id="PF00294">
    <property type="entry name" value="PfkB"/>
    <property type="match status" value="1"/>
</dbReference>
<evidence type="ECO:0000256" key="3">
    <source>
        <dbReference type="ARBA" id="ARBA00022741"/>
    </source>
</evidence>
<reference evidence="7 8" key="1">
    <citation type="submission" date="2020-08" db="EMBL/GenBank/DDBJ databases">
        <title>Sequencing the genomes of 1000 actinobacteria strains.</title>
        <authorList>
            <person name="Klenk H.-P."/>
        </authorList>
    </citation>
    <scope>NUCLEOTIDE SEQUENCE [LARGE SCALE GENOMIC DNA]</scope>
    <source>
        <strain evidence="7 8">DSM 19600</strain>
    </source>
</reference>
<evidence type="ECO:0000256" key="4">
    <source>
        <dbReference type="ARBA" id="ARBA00022777"/>
    </source>
</evidence>